<dbReference type="AlphaFoldDB" id="A0A9D9NMQ8"/>
<feature type="signal peptide" evidence="1">
    <location>
        <begin position="1"/>
        <end position="20"/>
    </location>
</feature>
<comment type="caution">
    <text evidence="2">The sequence shown here is derived from an EMBL/GenBank/DDBJ whole genome shotgun (WGS) entry which is preliminary data.</text>
</comment>
<evidence type="ECO:0000313" key="3">
    <source>
        <dbReference type="Proteomes" id="UP000823771"/>
    </source>
</evidence>
<sequence length="536" mass="59242">MKIFLIVPVFLCLFSYTAAAESGRFVAGDCTDSLGRVAPTRLDAGTSGVTVAWDVSLYGMCGTDGRLPFWAVTNRRGLFPRSLGPSSSGSRDGGRFTGGGLVTCGADVSYMTGAGIVLDAGVSLAGYGAPGDWAGMVDRLYLGVSWKKLHLDIGLRDRAYDFAGLSLTGGDIAWSGNVRNLPGYNLHTGYIWLPFRKKVIAFKANFADYGMWDNRYVSHTLVHNQSFSLKVRPFRRLDISAGLELWGQWAGYSPQYGEQPDGFRDYLRILCGASGGDDALQGDQDNALGNHLGREFIRLDWYADSFTVTFQHDIPFEDKSGMRFQNFPDGVNTLAISFKDRSRWVTDILYEFVYTRDQSGPLHDRPATEEEMEENGGKTYTILGGEDNYFNNGVYRSGWTYHGMTAGLPLACPMYAGADGKVMGVASNSIVAHHFGLRGVAARKVPYRFLFTWSRHYGRTRYFDQDQAWRFEGHPQQISLALEGELPSGILCRGEWGRRPWMSLGLGLYADFGKVFPDSFGVTVRLSCSGHAKSGR</sequence>
<reference evidence="2" key="2">
    <citation type="journal article" date="2021" name="PeerJ">
        <title>Extensive microbial diversity within the chicken gut microbiome revealed by metagenomics and culture.</title>
        <authorList>
            <person name="Gilroy R."/>
            <person name="Ravi A."/>
            <person name="Getino M."/>
            <person name="Pursley I."/>
            <person name="Horton D.L."/>
            <person name="Alikhan N.F."/>
            <person name="Baker D."/>
            <person name="Gharbi K."/>
            <person name="Hall N."/>
            <person name="Watson M."/>
            <person name="Adriaenssens E.M."/>
            <person name="Foster-Nyarko E."/>
            <person name="Jarju S."/>
            <person name="Secka A."/>
            <person name="Antonio M."/>
            <person name="Oren A."/>
            <person name="Chaudhuri R.R."/>
            <person name="La Ragione R."/>
            <person name="Hildebrand F."/>
            <person name="Pallen M.J."/>
        </authorList>
    </citation>
    <scope>NUCLEOTIDE SEQUENCE</scope>
    <source>
        <strain evidence="2">2478</strain>
    </source>
</reference>
<name>A0A9D9NMQ8_9BACT</name>
<dbReference type="Proteomes" id="UP000823771">
    <property type="component" value="Unassembled WGS sequence"/>
</dbReference>
<keyword evidence="1" id="KW-0732">Signal</keyword>
<evidence type="ECO:0000313" key="2">
    <source>
        <dbReference type="EMBL" id="MBO8479177.1"/>
    </source>
</evidence>
<proteinExistence type="predicted"/>
<evidence type="ECO:0000256" key="1">
    <source>
        <dbReference type="SAM" id="SignalP"/>
    </source>
</evidence>
<organism evidence="2 3">
    <name type="scientific">Candidatus Cryptobacteroides excrementipullorum</name>
    <dbReference type="NCBI Taxonomy" id="2840761"/>
    <lineage>
        <taxon>Bacteria</taxon>
        <taxon>Pseudomonadati</taxon>
        <taxon>Bacteroidota</taxon>
        <taxon>Bacteroidia</taxon>
        <taxon>Bacteroidales</taxon>
        <taxon>Candidatus Cryptobacteroides</taxon>
    </lineage>
</organism>
<accession>A0A9D9NMQ8</accession>
<evidence type="ECO:0008006" key="4">
    <source>
        <dbReference type="Google" id="ProtNLM"/>
    </source>
</evidence>
<dbReference type="EMBL" id="JADILZ010000095">
    <property type="protein sequence ID" value="MBO8479177.1"/>
    <property type="molecule type" value="Genomic_DNA"/>
</dbReference>
<dbReference type="Gene3D" id="2.40.160.130">
    <property type="entry name" value="Capsule assembly protein Wzi"/>
    <property type="match status" value="1"/>
</dbReference>
<reference evidence="2" key="1">
    <citation type="submission" date="2020-10" db="EMBL/GenBank/DDBJ databases">
        <authorList>
            <person name="Gilroy R."/>
        </authorList>
    </citation>
    <scope>NUCLEOTIDE SEQUENCE</scope>
    <source>
        <strain evidence="2">2478</strain>
    </source>
</reference>
<gene>
    <name evidence="2" type="ORF">IAB80_09880</name>
</gene>
<protein>
    <recommendedName>
        <fullName evidence="4">Capsule assembly Wzi family protein</fullName>
    </recommendedName>
</protein>
<dbReference type="InterPro" id="IPR038636">
    <property type="entry name" value="Wzi_sf"/>
</dbReference>
<feature type="chain" id="PRO_5039263357" description="Capsule assembly Wzi family protein" evidence="1">
    <location>
        <begin position="21"/>
        <end position="536"/>
    </location>
</feature>